<dbReference type="STRING" id="418495.SAMN05216215_100437"/>
<dbReference type="RefSeq" id="WP_281247361.1">
    <property type="nucleotide sequence ID" value="NZ_FNOK01000004.1"/>
</dbReference>
<dbReference type="AlphaFoldDB" id="A0A1H2UNT9"/>
<evidence type="ECO:0000313" key="2">
    <source>
        <dbReference type="EMBL" id="SDW57772.1"/>
    </source>
</evidence>
<dbReference type="PANTHER" id="PTHR43293:SF3">
    <property type="entry name" value="CHOLESTEROL RING-CLEAVING HYDROLASE IPDB SUBUNIT"/>
    <property type="match status" value="1"/>
</dbReference>
<keyword evidence="3" id="KW-1185">Reference proteome</keyword>
<gene>
    <name evidence="2" type="ORF">SAMN05216215_100437</name>
</gene>
<reference evidence="3" key="1">
    <citation type="submission" date="2016-10" db="EMBL/GenBank/DDBJ databases">
        <authorList>
            <person name="Varghese N."/>
            <person name="Submissions S."/>
        </authorList>
    </citation>
    <scope>NUCLEOTIDE SEQUENCE [LARGE SCALE GENOMIC DNA]</scope>
    <source>
        <strain evidence="3">CGMCC 4.3530</strain>
    </source>
</reference>
<proteinExistence type="inferred from homology"/>
<dbReference type="InterPro" id="IPR037171">
    <property type="entry name" value="NagB/RpiA_transferase-like"/>
</dbReference>
<dbReference type="InterPro" id="IPR004165">
    <property type="entry name" value="CoA_trans_fam_I"/>
</dbReference>
<accession>A0A1H2UNT9</accession>
<dbReference type="Proteomes" id="UP000199529">
    <property type="component" value="Unassembled WGS sequence"/>
</dbReference>
<dbReference type="Gene3D" id="3.40.1080.10">
    <property type="entry name" value="Glutaconate Coenzyme A-transferase"/>
    <property type="match status" value="1"/>
</dbReference>
<dbReference type="EMBL" id="FNOK01000004">
    <property type="protein sequence ID" value="SDW57772.1"/>
    <property type="molecule type" value="Genomic_DNA"/>
</dbReference>
<dbReference type="PANTHER" id="PTHR43293">
    <property type="entry name" value="ACETATE COA-TRANSFERASE YDIF"/>
    <property type="match status" value="1"/>
</dbReference>
<dbReference type="Gene3D" id="3.30.30.40">
    <property type="match status" value="1"/>
</dbReference>
<dbReference type="Pfam" id="PF01144">
    <property type="entry name" value="CoA_trans"/>
    <property type="match status" value="1"/>
</dbReference>
<dbReference type="GO" id="GO:0008410">
    <property type="term" value="F:CoA-transferase activity"/>
    <property type="evidence" value="ECO:0007669"/>
    <property type="project" value="InterPro"/>
</dbReference>
<organism evidence="2 3">
    <name type="scientific">Saccharopolyspora shandongensis</name>
    <dbReference type="NCBI Taxonomy" id="418495"/>
    <lineage>
        <taxon>Bacteria</taxon>
        <taxon>Bacillati</taxon>
        <taxon>Actinomycetota</taxon>
        <taxon>Actinomycetes</taxon>
        <taxon>Pseudonocardiales</taxon>
        <taxon>Pseudonocardiaceae</taxon>
        <taxon>Saccharopolyspora</taxon>
    </lineage>
</organism>
<dbReference type="SUPFAM" id="SSF100950">
    <property type="entry name" value="NagB/RpiA/CoA transferase-like"/>
    <property type="match status" value="1"/>
</dbReference>
<comment type="similarity">
    <text evidence="1">Belongs to the 3-oxoacid CoA-transferase subunit B family.</text>
</comment>
<protein>
    <submittedName>
        <fullName evidence="2">Glutaconate CoA-transferase subunit A</fullName>
    </submittedName>
</protein>
<name>A0A1H2UNT9_9PSEU</name>
<keyword evidence="2" id="KW-0808">Transferase</keyword>
<evidence type="ECO:0000256" key="1">
    <source>
        <dbReference type="ARBA" id="ARBA00007047"/>
    </source>
</evidence>
<sequence length="306" mass="33367">MPTDKTLSLAEAMTRYVRDGQTVAMEGFGHLVPTAAAHEIIRQGVTGLTLARMTGDTLVDQLLAAGCVTKLISSFVGNSSAGSLHELRRRIEHHDPEPLEFEEYSHGGMVARYAAGAAKLPFAPIRSYTGSDLVALNPQIKSVTDPYGGGEIHVVPALNPDVSIIHAQRADRAGNVQAWGMLGVQQEVAFAGGSVIVTVEEVVDDDVVRSDPNRTIVPSHVVDAVVVCPRGAHPAPVQGYYDRDDRFQREWSERARDAAALRAWIDRHIRGTEDHAGFIASLGEGYWDRLEIDEQLSTPVDYGRRR</sequence>
<evidence type="ECO:0000313" key="3">
    <source>
        <dbReference type="Proteomes" id="UP000199529"/>
    </source>
</evidence>
<dbReference type="SMART" id="SM00882">
    <property type="entry name" value="CoA_trans"/>
    <property type="match status" value="1"/>
</dbReference>